<evidence type="ECO:0000313" key="1">
    <source>
        <dbReference type="EMBL" id="GAI60794.1"/>
    </source>
</evidence>
<protein>
    <submittedName>
        <fullName evidence="1">Uncharacterized protein</fullName>
    </submittedName>
</protein>
<reference evidence="1" key="1">
    <citation type="journal article" date="2014" name="Front. Microbiol.">
        <title>High frequency of phylogenetically diverse reductive dehalogenase-homologous genes in deep subseafloor sedimentary metagenomes.</title>
        <authorList>
            <person name="Kawai M."/>
            <person name="Futagami T."/>
            <person name="Toyoda A."/>
            <person name="Takaki Y."/>
            <person name="Nishi S."/>
            <person name="Hori S."/>
            <person name="Arai W."/>
            <person name="Tsubouchi T."/>
            <person name="Morono Y."/>
            <person name="Uchiyama I."/>
            <person name="Ito T."/>
            <person name="Fujiyama A."/>
            <person name="Inagaki F."/>
            <person name="Takami H."/>
        </authorList>
    </citation>
    <scope>NUCLEOTIDE SEQUENCE</scope>
    <source>
        <strain evidence="1">Expedition CK06-06</strain>
    </source>
</reference>
<accession>X1RZ38</accession>
<feature type="non-terminal residue" evidence="1">
    <location>
        <position position="1"/>
    </location>
</feature>
<dbReference type="AlphaFoldDB" id="X1RZ38"/>
<sequence>GITENDSVRVRPELHELTQALATLNALTDQFPHPDLTVLP</sequence>
<name>X1RZ38_9ZZZZ</name>
<proteinExistence type="predicted"/>
<gene>
    <name evidence="1" type="ORF">S12H4_04821</name>
</gene>
<organism evidence="1">
    <name type="scientific">marine sediment metagenome</name>
    <dbReference type="NCBI Taxonomy" id="412755"/>
    <lineage>
        <taxon>unclassified sequences</taxon>
        <taxon>metagenomes</taxon>
        <taxon>ecological metagenomes</taxon>
    </lineage>
</organism>
<comment type="caution">
    <text evidence="1">The sequence shown here is derived from an EMBL/GenBank/DDBJ whole genome shotgun (WGS) entry which is preliminary data.</text>
</comment>
<dbReference type="EMBL" id="BARW01001530">
    <property type="protein sequence ID" value="GAI60794.1"/>
    <property type="molecule type" value="Genomic_DNA"/>
</dbReference>